<dbReference type="PANTHER" id="PTHR43033:SF1">
    <property type="entry name" value="TRNA(ILE)-LYSIDINE SYNTHASE-RELATED"/>
    <property type="match status" value="1"/>
</dbReference>
<evidence type="ECO:0000259" key="7">
    <source>
        <dbReference type="Pfam" id="PF01171"/>
    </source>
</evidence>
<evidence type="ECO:0000256" key="4">
    <source>
        <dbReference type="ARBA" id="ARBA00022840"/>
    </source>
</evidence>
<dbReference type="AlphaFoldDB" id="A0A922P4L4"/>
<dbReference type="NCBIfam" id="TIGR02432">
    <property type="entry name" value="lysidine_TilS_N"/>
    <property type="match status" value="1"/>
</dbReference>
<comment type="function">
    <text evidence="6">Ligates lysine onto the cytidine present at position 34 of the AUA codon-specific tRNA(Ile) that contains the anticodon CAU, in an ATP-dependent manner. Cytidine is converted to lysidine, thus changing the amino acid specificity of the tRNA from methionine to isoleucine.</text>
</comment>
<dbReference type="HAMAP" id="MF_01161">
    <property type="entry name" value="tRNA_Ile_lys_synt"/>
    <property type="match status" value="1"/>
</dbReference>
<dbReference type="EMBL" id="JOKJ01000006">
    <property type="protein sequence ID" value="KEQ09695.1"/>
    <property type="molecule type" value="Genomic_DNA"/>
</dbReference>
<dbReference type="InterPro" id="IPR012094">
    <property type="entry name" value="tRNA_Ile_lys_synt"/>
</dbReference>
<evidence type="ECO:0000256" key="3">
    <source>
        <dbReference type="ARBA" id="ARBA00022741"/>
    </source>
</evidence>
<feature type="domain" description="tRNA(Ile)-lysidine/2-thiocytidine synthase N-terminal" evidence="7">
    <location>
        <begin position="28"/>
        <end position="207"/>
    </location>
</feature>
<evidence type="ECO:0000256" key="5">
    <source>
        <dbReference type="ARBA" id="ARBA00048539"/>
    </source>
</evidence>
<name>A0A922P4L4_9HYPH</name>
<accession>A0A922P4L4</accession>
<evidence type="ECO:0000256" key="2">
    <source>
        <dbReference type="ARBA" id="ARBA00022694"/>
    </source>
</evidence>
<evidence type="ECO:0000256" key="6">
    <source>
        <dbReference type="HAMAP-Rule" id="MF_01161"/>
    </source>
</evidence>
<sequence length="432" mass="46752">MTAADPSILSAPEAVRVFLQTLPKPVRLLVAVSGGSDSTGLLLALAAHAGRDVALTAVTVDHRLRPESAAEAAAVAQLCAQLDIPHVILAWTDEKPRSGISAAAREARYTLLCRAAVDMGATAIVTGHTLDDQLETVAMRRTRGDGWVPGHAGMADAVLLHRRHWLLRPFLRTWREDIRDFLRAAGQGWSDDPSNGDLRYERVRTRARLQSADATDLSDIAAAGERRRALSDYAAALLAEQAQVHHGALMHIPPSALAEDAAVLRYALAASAAVIGGREHGPASQSMDRVMDMVAAHRLDRLTAGRVVFDNRRNGLFLCRENRELPEIQAAAGETRDWDSRFRVTNSAAEPMTIGPARVDRQEAQALFPGVPASIALRAARGMVAAPGAVSILAPYDRFLPQFDYKLATTLAELFGCDTFPPVPWNDSSRKR</sequence>
<dbReference type="RefSeq" id="WP_037165522.1">
    <property type="nucleotide sequence ID" value="NZ_CAJXID010000009.1"/>
</dbReference>
<evidence type="ECO:0000313" key="8">
    <source>
        <dbReference type="EMBL" id="KEQ09695.1"/>
    </source>
</evidence>
<evidence type="ECO:0000256" key="1">
    <source>
        <dbReference type="ARBA" id="ARBA00022598"/>
    </source>
</evidence>
<comment type="catalytic activity">
    <reaction evidence="5 6">
        <text>cytidine(34) in tRNA(Ile2) + L-lysine + ATP = lysidine(34) in tRNA(Ile2) + AMP + diphosphate + H(+)</text>
        <dbReference type="Rhea" id="RHEA:43744"/>
        <dbReference type="Rhea" id="RHEA-COMP:10625"/>
        <dbReference type="Rhea" id="RHEA-COMP:10670"/>
        <dbReference type="ChEBI" id="CHEBI:15378"/>
        <dbReference type="ChEBI" id="CHEBI:30616"/>
        <dbReference type="ChEBI" id="CHEBI:32551"/>
        <dbReference type="ChEBI" id="CHEBI:33019"/>
        <dbReference type="ChEBI" id="CHEBI:82748"/>
        <dbReference type="ChEBI" id="CHEBI:83665"/>
        <dbReference type="ChEBI" id="CHEBI:456215"/>
        <dbReference type="EC" id="6.3.4.19"/>
    </reaction>
</comment>
<evidence type="ECO:0000313" key="9">
    <source>
        <dbReference type="Proteomes" id="UP000052167"/>
    </source>
</evidence>
<dbReference type="Proteomes" id="UP000052167">
    <property type="component" value="Unassembled WGS sequence"/>
</dbReference>
<dbReference type="InterPro" id="IPR011063">
    <property type="entry name" value="TilS/TtcA_N"/>
</dbReference>
<keyword evidence="9" id="KW-1185">Reference proteome</keyword>
<comment type="domain">
    <text evidence="6">The N-terminal region contains the highly conserved SGGXDS motif, predicted to be a P-loop motif involved in ATP binding.</text>
</comment>
<comment type="caution">
    <text evidence="8">The sequence shown here is derived from an EMBL/GenBank/DDBJ whole genome shotgun (WGS) entry which is preliminary data.</text>
</comment>
<keyword evidence="3 6" id="KW-0547">Nucleotide-binding</keyword>
<dbReference type="SUPFAM" id="SSF52402">
    <property type="entry name" value="Adenine nucleotide alpha hydrolases-like"/>
    <property type="match status" value="1"/>
</dbReference>
<dbReference type="PANTHER" id="PTHR43033">
    <property type="entry name" value="TRNA(ILE)-LYSIDINE SYNTHASE-RELATED"/>
    <property type="match status" value="1"/>
</dbReference>
<organism evidence="8 9">
    <name type="scientific">Pseudorhizobium pelagicum</name>
    <dbReference type="NCBI Taxonomy" id="1509405"/>
    <lineage>
        <taxon>Bacteria</taxon>
        <taxon>Pseudomonadati</taxon>
        <taxon>Pseudomonadota</taxon>
        <taxon>Alphaproteobacteria</taxon>
        <taxon>Hyphomicrobiales</taxon>
        <taxon>Rhizobiaceae</taxon>
        <taxon>Rhizobium/Agrobacterium group</taxon>
        <taxon>Pseudorhizobium</taxon>
    </lineage>
</organism>
<protein>
    <recommendedName>
        <fullName evidence="6">tRNA(Ile)-lysidine synthase</fullName>
        <ecNumber evidence="6">6.3.4.19</ecNumber>
    </recommendedName>
    <alternativeName>
        <fullName evidence="6">tRNA(Ile)-2-lysyl-cytidine synthase</fullName>
    </alternativeName>
    <alternativeName>
        <fullName evidence="6">tRNA(Ile)-lysidine synthetase</fullName>
    </alternativeName>
</protein>
<proteinExistence type="inferred from homology"/>
<comment type="subcellular location">
    <subcellularLocation>
        <location evidence="6">Cytoplasm</location>
    </subcellularLocation>
</comment>
<dbReference type="EC" id="6.3.4.19" evidence="6"/>
<dbReference type="GO" id="GO:0032267">
    <property type="term" value="F:tRNA(Ile)-lysidine synthase activity"/>
    <property type="evidence" value="ECO:0007669"/>
    <property type="project" value="UniProtKB-EC"/>
</dbReference>
<gene>
    <name evidence="6" type="primary">tilS</name>
    <name evidence="8" type="ORF">GV68_22895</name>
</gene>
<dbReference type="GO" id="GO:0006400">
    <property type="term" value="P:tRNA modification"/>
    <property type="evidence" value="ECO:0007669"/>
    <property type="project" value="UniProtKB-UniRule"/>
</dbReference>
<keyword evidence="6" id="KW-0963">Cytoplasm</keyword>
<dbReference type="InterPro" id="IPR014729">
    <property type="entry name" value="Rossmann-like_a/b/a_fold"/>
</dbReference>
<keyword evidence="4 6" id="KW-0067">ATP-binding</keyword>
<keyword evidence="2 6" id="KW-0819">tRNA processing</keyword>
<comment type="similarity">
    <text evidence="6">Belongs to the tRNA(Ile)-lysidine synthase family.</text>
</comment>
<reference evidence="8 9" key="1">
    <citation type="submission" date="2014-06" db="EMBL/GenBank/DDBJ databases">
        <title>Rhizobium pelagicum/R2-400B4.</title>
        <authorList>
            <person name="Kimes N.E."/>
            <person name="Lopez-Perez M."/>
        </authorList>
    </citation>
    <scope>NUCLEOTIDE SEQUENCE [LARGE SCALE GENOMIC DNA]</scope>
    <source>
        <strain evidence="8 9">R2-400B4</strain>
    </source>
</reference>
<keyword evidence="1 6" id="KW-0436">Ligase</keyword>
<dbReference type="GO" id="GO:0005737">
    <property type="term" value="C:cytoplasm"/>
    <property type="evidence" value="ECO:0007669"/>
    <property type="project" value="UniProtKB-SubCell"/>
</dbReference>
<dbReference type="InterPro" id="IPR012795">
    <property type="entry name" value="tRNA_Ile_lys_synt_N"/>
</dbReference>
<feature type="binding site" evidence="6">
    <location>
        <begin position="33"/>
        <end position="38"/>
    </location>
    <ligand>
        <name>ATP</name>
        <dbReference type="ChEBI" id="CHEBI:30616"/>
    </ligand>
</feature>
<dbReference type="Gene3D" id="3.40.50.620">
    <property type="entry name" value="HUPs"/>
    <property type="match status" value="1"/>
</dbReference>
<dbReference type="CDD" id="cd01992">
    <property type="entry name" value="TilS_N"/>
    <property type="match status" value="1"/>
</dbReference>
<dbReference type="GO" id="GO:0005524">
    <property type="term" value="F:ATP binding"/>
    <property type="evidence" value="ECO:0007669"/>
    <property type="project" value="UniProtKB-UniRule"/>
</dbReference>
<dbReference type="Pfam" id="PF01171">
    <property type="entry name" value="ATP_bind_3"/>
    <property type="match status" value="1"/>
</dbReference>